<evidence type="ECO:0000256" key="1">
    <source>
        <dbReference type="ARBA" id="ARBA00022801"/>
    </source>
</evidence>
<keyword evidence="1" id="KW-0378">Hydrolase</keyword>
<dbReference type="InterPro" id="IPR011042">
    <property type="entry name" value="6-blade_b-propeller_TolB-like"/>
</dbReference>
<dbReference type="SUPFAM" id="SSF53474">
    <property type="entry name" value="alpha/beta-Hydrolases"/>
    <property type="match status" value="1"/>
</dbReference>
<dbReference type="InterPro" id="IPR011659">
    <property type="entry name" value="WD40"/>
</dbReference>
<evidence type="ECO:0000256" key="3">
    <source>
        <dbReference type="SAM" id="SignalP"/>
    </source>
</evidence>
<evidence type="ECO:0000313" key="6">
    <source>
        <dbReference type="Proteomes" id="UP000484885"/>
    </source>
</evidence>
<sequence>MHKLRTRCALFTSLVLCPLLALAQPGPGEGPDENLEAIEPSPEPIRIGLAGEYPADIARFLLVQGVSGARLSPDGDYVAVSKSITGEPQLWLIPTDGSQARQLTFGNGITFFRWAPDGQSLIYGADNAGDEQEAYFRISVDGQSETEVVPALAGAFRSFGGVLPDNQRIVFASTERNGLDFDIYVRDLESDEQRMLYEGEFAFWPRSISPDGKSLLMTQAVGEDSNNLFLVDIESADVTTLAEPERRANTEDGGFAWTADGKTVFHASNEGREFRALVRREIESNKVTVMAAPEHDIDNVRLCGDEDRYLLWTSNEEGFFRLHGRDLAEDRALDIPALPDGVYSLSCPSGSALAALVVNGPSTPGDLLLWDLAEGTAETLWASNLAGLDPDRLVTPESIRMPARDGVTLQGLLYLPRADARAGDGPPPVVFDVHGGPTSQSVASFNGPVQYLVNRGIAVFRPNIRGSTGFGHTYLTLDDQERRLDSIRDLVDMLAFFEQDDRVDASRAIVRGGSYGGYAVNAVLANHPDSFMAGVSLFGVADWVTGLEVASPALKASDIIEYGDIREERWQAFYTTYSPIRQADQIKVPVLYSHGVNDRRVEIYETEVMVRTLRANGIDAPYIRFRDEGHGWRQLSNRLFYARREAEFLEQQFGMTDPEDADPED</sequence>
<dbReference type="AlphaFoldDB" id="A0A845UTB4"/>
<dbReference type="SUPFAM" id="SSF82171">
    <property type="entry name" value="DPP6 N-terminal domain-like"/>
    <property type="match status" value="1"/>
</dbReference>
<feature type="chain" id="PRO_5032349171" evidence="3">
    <location>
        <begin position="24"/>
        <end position="665"/>
    </location>
</feature>
<keyword evidence="3" id="KW-0732">Signal</keyword>
<accession>A0A845UTB4</accession>
<dbReference type="Pfam" id="PF00326">
    <property type="entry name" value="Peptidase_S9"/>
    <property type="match status" value="1"/>
</dbReference>
<dbReference type="InterPro" id="IPR029058">
    <property type="entry name" value="AB_hydrolase_fold"/>
</dbReference>
<comment type="caution">
    <text evidence="5">The sequence shown here is derived from an EMBL/GenBank/DDBJ whole genome shotgun (WGS) entry which is preliminary data.</text>
</comment>
<protein>
    <submittedName>
        <fullName evidence="5">S9 family peptidase</fullName>
    </submittedName>
</protein>
<proteinExistence type="predicted"/>
<keyword evidence="2" id="KW-0720">Serine protease</keyword>
<organism evidence="5 6">
    <name type="scientific">Wenzhouxiangella limi</name>
    <dbReference type="NCBI Taxonomy" id="2707351"/>
    <lineage>
        <taxon>Bacteria</taxon>
        <taxon>Pseudomonadati</taxon>
        <taxon>Pseudomonadota</taxon>
        <taxon>Gammaproteobacteria</taxon>
        <taxon>Chromatiales</taxon>
        <taxon>Wenzhouxiangellaceae</taxon>
        <taxon>Wenzhouxiangella</taxon>
    </lineage>
</organism>
<feature type="signal peptide" evidence="3">
    <location>
        <begin position="1"/>
        <end position="23"/>
    </location>
</feature>
<evidence type="ECO:0000256" key="2">
    <source>
        <dbReference type="ARBA" id="ARBA00022825"/>
    </source>
</evidence>
<dbReference type="InterPro" id="IPR001375">
    <property type="entry name" value="Peptidase_S9_cat"/>
</dbReference>
<evidence type="ECO:0000259" key="4">
    <source>
        <dbReference type="Pfam" id="PF00326"/>
    </source>
</evidence>
<dbReference type="Proteomes" id="UP000484885">
    <property type="component" value="Unassembled WGS sequence"/>
</dbReference>
<gene>
    <name evidence="5" type="ORF">G3I74_04910</name>
</gene>
<dbReference type="PANTHER" id="PTHR42776">
    <property type="entry name" value="SERINE PEPTIDASE S9 FAMILY MEMBER"/>
    <property type="match status" value="1"/>
</dbReference>
<dbReference type="GO" id="GO:0004252">
    <property type="term" value="F:serine-type endopeptidase activity"/>
    <property type="evidence" value="ECO:0007669"/>
    <property type="project" value="TreeGrafter"/>
</dbReference>
<name>A0A845UTB4_9GAMM</name>
<dbReference type="GO" id="GO:0006508">
    <property type="term" value="P:proteolysis"/>
    <property type="evidence" value="ECO:0007669"/>
    <property type="project" value="InterPro"/>
</dbReference>
<keyword evidence="6" id="KW-1185">Reference proteome</keyword>
<dbReference type="Gene3D" id="3.40.50.1820">
    <property type="entry name" value="alpha/beta hydrolase"/>
    <property type="match status" value="1"/>
</dbReference>
<dbReference type="Pfam" id="PF07676">
    <property type="entry name" value="PD40"/>
    <property type="match status" value="2"/>
</dbReference>
<dbReference type="PANTHER" id="PTHR42776:SF27">
    <property type="entry name" value="DIPEPTIDYL PEPTIDASE FAMILY MEMBER 6"/>
    <property type="match status" value="1"/>
</dbReference>
<feature type="domain" description="Peptidase S9 prolyl oligopeptidase catalytic" evidence="4">
    <location>
        <begin position="444"/>
        <end position="655"/>
    </location>
</feature>
<evidence type="ECO:0000313" key="5">
    <source>
        <dbReference type="EMBL" id="NDY95063.1"/>
    </source>
</evidence>
<dbReference type="Gene3D" id="2.120.10.30">
    <property type="entry name" value="TolB, C-terminal domain"/>
    <property type="match status" value="2"/>
</dbReference>
<reference evidence="5 6" key="1">
    <citation type="submission" date="2020-02" db="EMBL/GenBank/DDBJ databases">
        <authorList>
            <person name="Zhang X.-Y."/>
        </authorList>
    </citation>
    <scope>NUCLEOTIDE SEQUENCE [LARGE SCALE GENOMIC DNA]</scope>
    <source>
        <strain evidence="5 6">C33</strain>
    </source>
</reference>
<keyword evidence="2" id="KW-0645">Protease</keyword>
<dbReference type="EMBL" id="JAAGSC010000037">
    <property type="protein sequence ID" value="NDY95063.1"/>
    <property type="molecule type" value="Genomic_DNA"/>
</dbReference>